<feature type="transmembrane region" description="Helical" evidence="1">
    <location>
        <begin position="195"/>
        <end position="216"/>
    </location>
</feature>
<sequence length="218" mass="24017">MNFIPPVFRYRPRALIALVIGVLVSILVPIRMSAIARGLIGWDTAVWLYLVLIWVKMARAHQASVQELAEREDESAATVLMVVSLAAVTSLVAIVVELAAVKSLGVESALPNILLTGATMLGAWFLIPTMYTLHYARHYYRSPENETSLKFPDRHLKPDYWDFLYFSFTIAVASQTSDVVLRSTAVRRTALAQSVLSFFFNVAVLGLSVNIAAGMVGS</sequence>
<name>A0A069PLC3_9BURK</name>
<dbReference type="RefSeq" id="WP_035927306.1">
    <property type="nucleotide sequence ID" value="NZ_CADFFX010000005.1"/>
</dbReference>
<feature type="transmembrane region" description="Helical" evidence="1">
    <location>
        <begin position="12"/>
        <end position="30"/>
    </location>
</feature>
<reference evidence="2 3" key="1">
    <citation type="submission" date="2014-03" db="EMBL/GenBank/DDBJ databases">
        <title>Draft Genome Sequences of Four Burkholderia Strains.</title>
        <authorList>
            <person name="Liu X.Y."/>
            <person name="Li C.X."/>
            <person name="Xu J.H."/>
        </authorList>
    </citation>
    <scope>NUCLEOTIDE SEQUENCE [LARGE SCALE GENOMIC DNA]</scope>
    <source>
        <strain evidence="2 3">DSM 50014</strain>
    </source>
</reference>
<gene>
    <name evidence="2" type="ORF">BG61_20010</name>
</gene>
<keyword evidence="1" id="KW-0812">Transmembrane</keyword>
<protein>
    <submittedName>
        <fullName evidence="2">Membrane protein</fullName>
    </submittedName>
</protein>
<feature type="transmembrane region" description="Helical" evidence="1">
    <location>
        <begin position="113"/>
        <end position="133"/>
    </location>
</feature>
<evidence type="ECO:0000313" key="3">
    <source>
        <dbReference type="Proteomes" id="UP000027466"/>
    </source>
</evidence>
<organism evidence="2 3">
    <name type="scientific">Caballeronia glathei</name>
    <dbReference type="NCBI Taxonomy" id="60547"/>
    <lineage>
        <taxon>Bacteria</taxon>
        <taxon>Pseudomonadati</taxon>
        <taxon>Pseudomonadota</taxon>
        <taxon>Betaproteobacteria</taxon>
        <taxon>Burkholderiales</taxon>
        <taxon>Burkholderiaceae</taxon>
        <taxon>Caballeronia</taxon>
    </lineage>
</organism>
<accession>A0A069PLC3</accession>
<dbReference type="AlphaFoldDB" id="A0A069PLC3"/>
<feature type="transmembrane region" description="Helical" evidence="1">
    <location>
        <begin position="36"/>
        <end position="55"/>
    </location>
</feature>
<dbReference type="Pfam" id="PF07077">
    <property type="entry name" value="DUF1345"/>
    <property type="match status" value="1"/>
</dbReference>
<proteinExistence type="predicted"/>
<dbReference type="EMBL" id="JFHC01000030">
    <property type="protein sequence ID" value="KDR41182.1"/>
    <property type="molecule type" value="Genomic_DNA"/>
</dbReference>
<evidence type="ECO:0000256" key="1">
    <source>
        <dbReference type="SAM" id="Phobius"/>
    </source>
</evidence>
<keyword evidence="1" id="KW-1133">Transmembrane helix</keyword>
<comment type="caution">
    <text evidence="2">The sequence shown here is derived from an EMBL/GenBank/DDBJ whole genome shotgun (WGS) entry which is preliminary data.</text>
</comment>
<dbReference type="Proteomes" id="UP000027466">
    <property type="component" value="Unassembled WGS sequence"/>
</dbReference>
<keyword evidence="1" id="KW-0472">Membrane</keyword>
<keyword evidence="3" id="KW-1185">Reference proteome</keyword>
<dbReference type="STRING" id="60547.GCA_000751215_01219"/>
<dbReference type="InterPro" id="IPR009781">
    <property type="entry name" value="DUF1345"/>
</dbReference>
<feature type="transmembrane region" description="Helical" evidence="1">
    <location>
        <begin position="76"/>
        <end position="101"/>
    </location>
</feature>
<evidence type="ECO:0000313" key="2">
    <source>
        <dbReference type="EMBL" id="KDR41182.1"/>
    </source>
</evidence>